<dbReference type="Proteomes" id="UP000187209">
    <property type="component" value="Unassembled WGS sequence"/>
</dbReference>
<evidence type="ECO:0000313" key="4">
    <source>
        <dbReference type="EMBL" id="OMJ85507.1"/>
    </source>
</evidence>
<sequence length="490" mass="55867">MSNLQQRTAKFQKIDWAALEKNREKFKINLRKSKRIAEILNKRQKLIPRSESYYDFLTPYIKSLIPDLIPTDTSQYQIPCILQRLDYLLVAPDNCLAQEILNSLRALIMFSNSHIQAITDAGIIPNLIKFLSFTYPEGIVEQVSWLFSNILSEDLSQVVVDSAFVLALMNAVDTNHPKVAENSLWALANIAADTEEMRKLLITHKFLEFLVEKSTSDSMTLLRIVAWIFSNMTKEPENFTKKEFSMCIAICKNLTKYIEEDISSETLWGLVNLSSQESLEYIQQIVDNNLADYAIKLSTKDIISIKTPALKIIGNLCATSHEHTQFVLNYGILDTFCYESCIFSTFSKDLFAVLNNISAGTPIQVSKLLNHKIFDFIVLGIAHYDSQAKLQATQTIKNMLRVLRNETIQRLIEKEFLQGISLVLKDSHADFCNSILDICLDVFKEKRLWSLIEASGCLNEIEKLFNCNNTSICKKAQEILNLFTLTPISP</sequence>
<dbReference type="GO" id="GO:0015031">
    <property type="term" value="P:protein transport"/>
    <property type="evidence" value="ECO:0007669"/>
    <property type="project" value="UniProtKB-KW"/>
</dbReference>
<protein>
    <recommendedName>
        <fullName evidence="6">Importin subunit alpha</fullName>
    </recommendedName>
</protein>
<name>A0A1R2C928_9CILI</name>
<dbReference type="OrthoDB" id="26248at2759"/>
<evidence type="ECO:0000256" key="2">
    <source>
        <dbReference type="ARBA" id="ARBA00022448"/>
    </source>
</evidence>
<reference evidence="4 5" key="1">
    <citation type="submission" date="2016-11" db="EMBL/GenBank/DDBJ databases">
        <title>The macronuclear genome of Stentor coeruleus: a giant cell with tiny introns.</title>
        <authorList>
            <person name="Slabodnick M."/>
            <person name="Ruby J.G."/>
            <person name="Reiff S.B."/>
            <person name="Swart E.C."/>
            <person name="Gosai S."/>
            <person name="Prabakaran S."/>
            <person name="Witkowska E."/>
            <person name="Larue G.E."/>
            <person name="Fisher S."/>
            <person name="Freeman R.M."/>
            <person name="Gunawardena J."/>
            <person name="Chu W."/>
            <person name="Stover N.A."/>
            <person name="Gregory B.D."/>
            <person name="Nowacki M."/>
            <person name="Derisi J."/>
            <person name="Roy S.W."/>
            <person name="Marshall W.F."/>
            <person name="Sood P."/>
        </authorList>
    </citation>
    <scope>NUCLEOTIDE SEQUENCE [LARGE SCALE GENOMIC DNA]</scope>
    <source>
        <strain evidence="4">WM001</strain>
    </source>
</reference>
<gene>
    <name evidence="4" type="ORF">SteCoe_13119</name>
</gene>
<evidence type="ECO:0000313" key="5">
    <source>
        <dbReference type="Proteomes" id="UP000187209"/>
    </source>
</evidence>
<dbReference type="InterPro" id="IPR000225">
    <property type="entry name" value="Armadillo"/>
</dbReference>
<evidence type="ECO:0000256" key="1">
    <source>
        <dbReference type="ARBA" id="ARBA00010394"/>
    </source>
</evidence>
<accession>A0A1R2C928</accession>
<evidence type="ECO:0000256" key="3">
    <source>
        <dbReference type="ARBA" id="ARBA00022927"/>
    </source>
</evidence>
<proteinExistence type="inferred from homology"/>
<dbReference type="AlphaFoldDB" id="A0A1R2C928"/>
<dbReference type="InterPro" id="IPR011989">
    <property type="entry name" value="ARM-like"/>
</dbReference>
<dbReference type="SUPFAM" id="SSF48371">
    <property type="entry name" value="ARM repeat"/>
    <property type="match status" value="1"/>
</dbReference>
<comment type="caution">
    <text evidence="4">The sequence shown here is derived from an EMBL/GenBank/DDBJ whole genome shotgun (WGS) entry which is preliminary data.</text>
</comment>
<organism evidence="4 5">
    <name type="scientific">Stentor coeruleus</name>
    <dbReference type="NCBI Taxonomy" id="5963"/>
    <lineage>
        <taxon>Eukaryota</taxon>
        <taxon>Sar</taxon>
        <taxon>Alveolata</taxon>
        <taxon>Ciliophora</taxon>
        <taxon>Postciliodesmatophora</taxon>
        <taxon>Heterotrichea</taxon>
        <taxon>Heterotrichida</taxon>
        <taxon>Stentoridae</taxon>
        <taxon>Stentor</taxon>
    </lineage>
</organism>
<dbReference type="InterPro" id="IPR016024">
    <property type="entry name" value="ARM-type_fold"/>
</dbReference>
<keyword evidence="3" id="KW-0653">Protein transport</keyword>
<dbReference type="Gene3D" id="1.25.10.10">
    <property type="entry name" value="Leucine-rich Repeat Variant"/>
    <property type="match status" value="1"/>
</dbReference>
<keyword evidence="2" id="KW-0813">Transport</keyword>
<evidence type="ECO:0008006" key="6">
    <source>
        <dbReference type="Google" id="ProtNLM"/>
    </source>
</evidence>
<keyword evidence="5" id="KW-1185">Reference proteome</keyword>
<dbReference type="PANTHER" id="PTHR23316">
    <property type="entry name" value="IMPORTIN ALPHA"/>
    <property type="match status" value="1"/>
</dbReference>
<dbReference type="EMBL" id="MPUH01000234">
    <property type="protein sequence ID" value="OMJ85507.1"/>
    <property type="molecule type" value="Genomic_DNA"/>
</dbReference>
<comment type="similarity">
    <text evidence="1">Belongs to the importin alpha family.</text>
</comment>
<dbReference type="SMART" id="SM00185">
    <property type="entry name" value="ARM"/>
    <property type="match status" value="4"/>
</dbReference>